<sequence>MASGFPPREPTLPSPNLSSSVMLPHLSNVDIVYEFSQKASMPYDAPHYTRLHIRLHDLCCRWPEVESCSVDRAPAPGKIKITMKPGFALETVWLRYIADYVRYVTWHLPEAFIYADGEVVTNYAKMIGDEWE</sequence>
<evidence type="ECO:0000313" key="2">
    <source>
        <dbReference type="Proteomes" id="UP000827549"/>
    </source>
</evidence>
<accession>A0AAF1BPQ2</accession>
<organism evidence="1 2">
    <name type="scientific">Vanrija pseudolonga</name>
    <dbReference type="NCBI Taxonomy" id="143232"/>
    <lineage>
        <taxon>Eukaryota</taxon>
        <taxon>Fungi</taxon>
        <taxon>Dikarya</taxon>
        <taxon>Basidiomycota</taxon>
        <taxon>Agaricomycotina</taxon>
        <taxon>Tremellomycetes</taxon>
        <taxon>Trichosporonales</taxon>
        <taxon>Trichosporonaceae</taxon>
        <taxon>Vanrija</taxon>
    </lineage>
</organism>
<gene>
    <name evidence="1" type="ORF">LOC62_06G007864</name>
</gene>
<name>A0AAF1BPQ2_9TREE</name>
<protein>
    <submittedName>
        <fullName evidence="1">Uncharacterized protein</fullName>
    </submittedName>
</protein>
<dbReference type="AlphaFoldDB" id="A0AAF1BPQ2"/>
<dbReference type="RefSeq" id="XP_062630370.1">
    <property type="nucleotide sequence ID" value="XM_062774386.1"/>
</dbReference>
<reference evidence="1" key="1">
    <citation type="submission" date="2023-10" db="EMBL/GenBank/DDBJ databases">
        <authorList>
            <person name="Noh H."/>
        </authorList>
    </citation>
    <scope>NUCLEOTIDE SEQUENCE</scope>
    <source>
        <strain evidence="1">DUCC4014</strain>
    </source>
</reference>
<dbReference type="EMBL" id="CP086719">
    <property type="protein sequence ID" value="WOO84344.1"/>
    <property type="molecule type" value="Genomic_DNA"/>
</dbReference>
<proteinExistence type="predicted"/>
<keyword evidence="2" id="KW-1185">Reference proteome</keyword>
<evidence type="ECO:0000313" key="1">
    <source>
        <dbReference type="EMBL" id="WOO84344.1"/>
    </source>
</evidence>
<dbReference type="GeneID" id="87811035"/>
<dbReference type="Proteomes" id="UP000827549">
    <property type="component" value="Chromosome 6"/>
</dbReference>